<dbReference type="KEGG" id="ccj:UL81_06585"/>
<dbReference type="Pfam" id="PF00532">
    <property type="entry name" value="Peripla_BP_1"/>
    <property type="match status" value="1"/>
</dbReference>
<evidence type="ECO:0000256" key="3">
    <source>
        <dbReference type="ARBA" id="ARBA00023163"/>
    </source>
</evidence>
<dbReference type="SUPFAM" id="SSF47413">
    <property type="entry name" value="lambda repressor-like DNA-binding domains"/>
    <property type="match status" value="1"/>
</dbReference>
<dbReference type="PATRIC" id="fig|161896.4.peg.1293"/>
<gene>
    <name evidence="5" type="ORF">UL81_06585</name>
</gene>
<dbReference type="InterPro" id="IPR000843">
    <property type="entry name" value="HTH_LacI"/>
</dbReference>
<organism evidence="5 6">
    <name type="scientific">Corynebacterium camporealensis</name>
    <dbReference type="NCBI Taxonomy" id="161896"/>
    <lineage>
        <taxon>Bacteria</taxon>
        <taxon>Bacillati</taxon>
        <taxon>Actinomycetota</taxon>
        <taxon>Actinomycetes</taxon>
        <taxon>Mycobacteriales</taxon>
        <taxon>Corynebacteriaceae</taxon>
        <taxon>Corynebacterium</taxon>
    </lineage>
</organism>
<keyword evidence="6" id="KW-1185">Reference proteome</keyword>
<feature type="domain" description="HTH lacI-type" evidence="4">
    <location>
        <begin position="3"/>
        <end position="57"/>
    </location>
</feature>
<protein>
    <submittedName>
        <fullName evidence="5">Transcriptional regulator, LacI family</fullName>
    </submittedName>
</protein>
<dbReference type="RefSeq" id="WP_035105462.1">
    <property type="nucleotide sequence ID" value="NZ_CP011311.1"/>
</dbReference>
<dbReference type="InterPro" id="IPR001761">
    <property type="entry name" value="Peripla_BP/Lac1_sug-bd_dom"/>
</dbReference>
<evidence type="ECO:0000313" key="5">
    <source>
        <dbReference type="EMBL" id="AKE39280.1"/>
    </source>
</evidence>
<dbReference type="Proteomes" id="UP000033566">
    <property type="component" value="Chromosome"/>
</dbReference>
<name>A0A0F6QX05_9CORY</name>
<dbReference type="SUPFAM" id="SSF53822">
    <property type="entry name" value="Periplasmic binding protein-like I"/>
    <property type="match status" value="1"/>
</dbReference>
<keyword evidence="1" id="KW-0805">Transcription regulation</keyword>
<dbReference type="Gene3D" id="1.10.260.40">
    <property type="entry name" value="lambda repressor-like DNA-binding domains"/>
    <property type="match status" value="1"/>
</dbReference>
<dbReference type="PROSITE" id="PS50932">
    <property type="entry name" value="HTH_LACI_2"/>
    <property type="match status" value="1"/>
</dbReference>
<dbReference type="SMART" id="SM00354">
    <property type="entry name" value="HTH_LACI"/>
    <property type="match status" value="1"/>
</dbReference>
<dbReference type="HOGENOM" id="CLU_037628_6_0_11"/>
<dbReference type="Gene3D" id="3.40.50.2300">
    <property type="match status" value="2"/>
</dbReference>
<dbReference type="InterPro" id="IPR028082">
    <property type="entry name" value="Peripla_BP_I"/>
</dbReference>
<sequence>MAATLKDIAQATGFSISTISRALSGHPRISEATRTTIQRAAHELGYRPNAHARALRNSRTDTIGVVIPNLSDPYFALIGAAIEKEAEQAGVSTVMTASSENPARLADALETLNRRRVDGIIAVPVAGADHPLTYTAQHCPLILIDREAAGLPSVVSDPSPGMGAALEHLKARGHTSIGYIPGPADSSTGISRLAFMRKAATDFDLHVAKGGSTREAGYSSAMQLFFTDMTALVAGDSMMAAGAMDACYNSGVGIGTDLAFIGFDDLDIFRLQPTPISVVDQDMPALGRVATRQLLKAIDTNSTPEGIRLPTYFYPRLSTASAPKGLAHR</sequence>
<dbReference type="EMBL" id="CP011311">
    <property type="protein sequence ID" value="AKE39280.1"/>
    <property type="molecule type" value="Genomic_DNA"/>
</dbReference>
<evidence type="ECO:0000259" key="4">
    <source>
        <dbReference type="PROSITE" id="PS50932"/>
    </source>
</evidence>
<evidence type="ECO:0000256" key="2">
    <source>
        <dbReference type="ARBA" id="ARBA00023125"/>
    </source>
</evidence>
<keyword evidence="3" id="KW-0804">Transcription</keyword>
<dbReference type="PANTHER" id="PTHR30146:SF109">
    <property type="entry name" value="HTH-TYPE TRANSCRIPTIONAL REGULATOR GALS"/>
    <property type="match status" value="1"/>
</dbReference>
<dbReference type="GO" id="GO:0000976">
    <property type="term" value="F:transcription cis-regulatory region binding"/>
    <property type="evidence" value="ECO:0007669"/>
    <property type="project" value="TreeGrafter"/>
</dbReference>
<reference evidence="5 6" key="1">
    <citation type="journal article" date="2015" name="Genome Announc.">
        <title>Complete Genome Sequence of Corynebacterium camporealensis DSM 44610, Isolated from the Milk of a Manchega Sheep with Subclinical Mastitis.</title>
        <authorList>
            <person name="Ruckert C."/>
            <person name="Albersmeier A."/>
            <person name="Winkler A."/>
            <person name="Tauch A."/>
        </authorList>
    </citation>
    <scope>NUCLEOTIDE SEQUENCE [LARGE SCALE GENOMIC DNA]</scope>
    <source>
        <strain evidence="5 6">DSM 44610</strain>
    </source>
</reference>
<dbReference type="GO" id="GO:0003700">
    <property type="term" value="F:DNA-binding transcription factor activity"/>
    <property type="evidence" value="ECO:0007669"/>
    <property type="project" value="TreeGrafter"/>
</dbReference>
<keyword evidence="2" id="KW-0238">DNA-binding</keyword>
<dbReference type="Pfam" id="PF00356">
    <property type="entry name" value="LacI"/>
    <property type="match status" value="1"/>
</dbReference>
<dbReference type="PANTHER" id="PTHR30146">
    <property type="entry name" value="LACI-RELATED TRANSCRIPTIONAL REPRESSOR"/>
    <property type="match status" value="1"/>
</dbReference>
<evidence type="ECO:0000313" key="6">
    <source>
        <dbReference type="Proteomes" id="UP000033566"/>
    </source>
</evidence>
<proteinExistence type="predicted"/>
<accession>A0A0F6QX05</accession>
<dbReference type="AlphaFoldDB" id="A0A0F6QX05"/>
<evidence type="ECO:0000256" key="1">
    <source>
        <dbReference type="ARBA" id="ARBA00023015"/>
    </source>
</evidence>
<dbReference type="InterPro" id="IPR010982">
    <property type="entry name" value="Lambda_DNA-bd_dom_sf"/>
</dbReference>
<dbReference type="CDD" id="cd01392">
    <property type="entry name" value="HTH_LacI"/>
    <property type="match status" value="1"/>
</dbReference>